<protein>
    <recommendedName>
        <fullName evidence="4">Lipoprotein</fullName>
    </recommendedName>
</protein>
<name>A0A532V9K4_UNCT6</name>
<accession>A0A532V9K4</accession>
<evidence type="ECO:0000313" key="3">
    <source>
        <dbReference type="Proteomes" id="UP000317778"/>
    </source>
</evidence>
<dbReference type="PROSITE" id="PS51257">
    <property type="entry name" value="PROKAR_LIPOPROTEIN"/>
    <property type="match status" value="1"/>
</dbReference>
<proteinExistence type="predicted"/>
<dbReference type="AlphaFoldDB" id="A0A532V9K4"/>
<dbReference type="SUPFAM" id="SSF117782">
    <property type="entry name" value="YbjQ-like"/>
    <property type="match status" value="1"/>
</dbReference>
<dbReference type="Proteomes" id="UP000317778">
    <property type="component" value="Unassembled WGS sequence"/>
</dbReference>
<feature type="signal peptide" evidence="1">
    <location>
        <begin position="1"/>
        <end position="22"/>
    </location>
</feature>
<dbReference type="EMBL" id="NJBO01000002">
    <property type="protein sequence ID" value="TKJ43875.1"/>
    <property type="molecule type" value="Genomic_DNA"/>
</dbReference>
<organism evidence="2 3">
    <name type="scientific">candidate division TA06 bacterium B3_TA06</name>
    <dbReference type="NCBI Taxonomy" id="2012487"/>
    <lineage>
        <taxon>Bacteria</taxon>
        <taxon>Bacteria division TA06</taxon>
    </lineage>
</organism>
<evidence type="ECO:0000313" key="2">
    <source>
        <dbReference type="EMBL" id="TKJ43875.1"/>
    </source>
</evidence>
<reference evidence="2 3" key="1">
    <citation type="submission" date="2017-06" db="EMBL/GenBank/DDBJ databases">
        <title>Novel microbial phyla capable of carbon fixation and sulfur reduction in deep-sea sediments.</title>
        <authorList>
            <person name="Huang J."/>
            <person name="Baker B."/>
            <person name="Wang Y."/>
        </authorList>
    </citation>
    <scope>NUCLEOTIDE SEQUENCE [LARGE SCALE GENOMIC DNA]</scope>
    <source>
        <strain evidence="2">B3_TA06</strain>
    </source>
</reference>
<dbReference type="InterPro" id="IPR035439">
    <property type="entry name" value="UPF0145_dom_sf"/>
</dbReference>
<comment type="caution">
    <text evidence="2">The sequence shown here is derived from an EMBL/GenBank/DDBJ whole genome shotgun (WGS) entry which is preliminary data.</text>
</comment>
<evidence type="ECO:0008006" key="4">
    <source>
        <dbReference type="Google" id="ProtNLM"/>
    </source>
</evidence>
<evidence type="ECO:0000256" key="1">
    <source>
        <dbReference type="SAM" id="SignalP"/>
    </source>
</evidence>
<gene>
    <name evidence="2" type="ORF">CEE36_01800</name>
</gene>
<feature type="chain" id="PRO_5021699342" description="Lipoprotein" evidence="1">
    <location>
        <begin position="23"/>
        <end position="128"/>
    </location>
</feature>
<keyword evidence="1" id="KW-0732">Signal</keyword>
<sequence>MKKLLLLIPLVAMIALSGCAWQAVSKVPPPKDVFMTTGDMKDGDYEPVGMVSAMRIELAFSCLGILPPLYPMIGPQAQDLLFEQLAKEAKRMGANAVINIRTSVIPAPIIPGLIWIPVVNMSGMAIKM</sequence>